<evidence type="ECO:0000313" key="3">
    <source>
        <dbReference type="Proteomes" id="UP000010074"/>
    </source>
</evidence>
<dbReference type="HOGENOM" id="CLU_1445032_0_0_7"/>
<feature type="signal peptide" evidence="1">
    <location>
        <begin position="1"/>
        <end position="23"/>
    </location>
</feature>
<gene>
    <name evidence="2" type="ORF">Bdt_2196</name>
</gene>
<name>K7YPX1_BDEBC</name>
<feature type="chain" id="PRO_5003913768" description="OmpA-like domain-containing protein" evidence="1">
    <location>
        <begin position="24"/>
        <end position="191"/>
    </location>
</feature>
<evidence type="ECO:0008006" key="4">
    <source>
        <dbReference type="Google" id="ProtNLM"/>
    </source>
</evidence>
<dbReference type="EMBL" id="CP002930">
    <property type="protein sequence ID" value="AFY01881.1"/>
    <property type="molecule type" value="Genomic_DNA"/>
</dbReference>
<dbReference type="PROSITE" id="PS51257">
    <property type="entry name" value="PROKAR_LIPOPROTEIN"/>
    <property type="match status" value="1"/>
</dbReference>
<evidence type="ECO:0000313" key="2">
    <source>
        <dbReference type="EMBL" id="AFY01881.1"/>
    </source>
</evidence>
<evidence type="ECO:0000256" key="1">
    <source>
        <dbReference type="SAM" id="SignalP"/>
    </source>
</evidence>
<keyword evidence="1" id="KW-0732">Signal</keyword>
<dbReference type="AlphaFoldDB" id="K7YPX1"/>
<dbReference type="Proteomes" id="UP000010074">
    <property type="component" value="Chromosome"/>
</dbReference>
<dbReference type="KEGG" id="bbat:Bdt_2196"/>
<organism evidence="2 3">
    <name type="scientific">Bdellovibrio bacteriovorus str. Tiberius</name>
    <dbReference type="NCBI Taxonomy" id="1069642"/>
    <lineage>
        <taxon>Bacteria</taxon>
        <taxon>Pseudomonadati</taxon>
        <taxon>Bdellovibrionota</taxon>
        <taxon>Bdellovibrionia</taxon>
        <taxon>Bdellovibrionales</taxon>
        <taxon>Pseudobdellovibrionaceae</taxon>
        <taxon>Bdellovibrio</taxon>
    </lineage>
</organism>
<protein>
    <recommendedName>
        <fullName evidence="4">OmpA-like domain-containing protein</fullName>
    </recommendedName>
</protein>
<reference evidence="2 3" key="1">
    <citation type="journal article" date="2012" name="BMC Genomics">
        <title>Genome analysis of a simultaneously predatory and prey-independent, novel Bdellovibrio bacteriovorus from the River Tiber, supports in silico predictions of both ancient and recent lateral gene transfer from diverse bacteria.</title>
        <authorList>
            <person name="Hobley L."/>
            <person name="Lerner T.R."/>
            <person name="Williams L.E."/>
            <person name="Lambert C."/>
            <person name="Till R."/>
            <person name="Milner D.S."/>
            <person name="Basford S.M."/>
            <person name="Capeness M.J."/>
            <person name="Fenton A.K."/>
            <person name="Atterbury R.J."/>
            <person name="Harris M.A."/>
            <person name="Sockett R.E."/>
        </authorList>
    </citation>
    <scope>NUCLEOTIDE SEQUENCE [LARGE SCALE GENOMIC DNA]</scope>
    <source>
        <strain evidence="2 3">Tiberius</strain>
    </source>
</reference>
<dbReference type="PATRIC" id="fig|1069642.3.peg.2173"/>
<proteinExistence type="predicted"/>
<accession>K7YPX1</accession>
<sequence>MFNNLKKGSAMKTYFVIALFAAATVSCSHKEKTVEATPSTEAKTVAVQEEATHVTEFGFKKGSSALTSDAKGDLQRLIDEAKKTGTIKEIKVITWGDKDYPSTETKKLSSAEVKLVKERNKAIENYIKSYDRSPDVDLYSMAERPNLLQDMLNTSDARIKKNLETAGIPHTDTTAKAPSKASKSIVMVIMQ</sequence>
<dbReference type="STRING" id="1069642.Bdt_2196"/>